<dbReference type="GO" id="GO:0016887">
    <property type="term" value="F:ATP hydrolysis activity"/>
    <property type="evidence" value="ECO:0007669"/>
    <property type="project" value="InterPro"/>
</dbReference>
<dbReference type="FunFam" id="3.40.50.300:FF:000032">
    <property type="entry name" value="Export ABC transporter ATP-binding protein"/>
    <property type="match status" value="1"/>
</dbReference>
<gene>
    <name evidence="5" type="ORF">EII35_08295</name>
</gene>
<name>A0A3P1WU92_9ACTN</name>
<comment type="caution">
    <text evidence="5">The sequence shown here is derived from an EMBL/GenBank/DDBJ whole genome shotgun (WGS) entry which is preliminary data.</text>
</comment>
<keyword evidence="1" id="KW-0813">Transport</keyword>
<dbReference type="GO" id="GO:0005524">
    <property type="term" value="F:ATP binding"/>
    <property type="evidence" value="ECO:0007669"/>
    <property type="project" value="UniProtKB-KW"/>
</dbReference>
<keyword evidence="3 5" id="KW-0067">ATP-binding</keyword>
<evidence type="ECO:0000313" key="6">
    <source>
        <dbReference type="Proteomes" id="UP000280935"/>
    </source>
</evidence>
<organism evidence="5 6">
    <name type="scientific">Arachnia propionica</name>
    <dbReference type="NCBI Taxonomy" id="1750"/>
    <lineage>
        <taxon>Bacteria</taxon>
        <taxon>Bacillati</taxon>
        <taxon>Actinomycetota</taxon>
        <taxon>Actinomycetes</taxon>
        <taxon>Propionibacteriales</taxon>
        <taxon>Propionibacteriaceae</taxon>
        <taxon>Arachnia</taxon>
    </lineage>
</organism>
<evidence type="ECO:0000259" key="4">
    <source>
        <dbReference type="PROSITE" id="PS50893"/>
    </source>
</evidence>
<dbReference type="PROSITE" id="PS50893">
    <property type="entry name" value="ABC_TRANSPORTER_2"/>
    <property type="match status" value="1"/>
</dbReference>
<dbReference type="InterPro" id="IPR015854">
    <property type="entry name" value="ABC_transpr_LolD-like"/>
</dbReference>
<dbReference type="PANTHER" id="PTHR24220">
    <property type="entry name" value="IMPORT ATP-BINDING PROTEIN"/>
    <property type="match status" value="1"/>
</dbReference>
<dbReference type="GO" id="GO:0005886">
    <property type="term" value="C:plasma membrane"/>
    <property type="evidence" value="ECO:0007669"/>
    <property type="project" value="TreeGrafter"/>
</dbReference>
<feature type="domain" description="ABC transporter" evidence="4">
    <location>
        <begin position="13"/>
        <end position="245"/>
    </location>
</feature>
<dbReference type="SUPFAM" id="SSF52540">
    <property type="entry name" value="P-loop containing nucleoside triphosphate hydrolases"/>
    <property type="match status" value="1"/>
</dbReference>
<proteinExistence type="predicted"/>
<accession>A0A3P1WU92</accession>
<dbReference type="SMART" id="SM00382">
    <property type="entry name" value="AAA"/>
    <property type="match status" value="1"/>
</dbReference>
<dbReference type="GO" id="GO:0022857">
    <property type="term" value="F:transmembrane transporter activity"/>
    <property type="evidence" value="ECO:0007669"/>
    <property type="project" value="TreeGrafter"/>
</dbReference>
<dbReference type="PROSITE" id="PS00211">
    <property type="entry name" value="ABC_TRANSPORTER_1"/>
    <property type="match status" value="1"/>
</dbReference>
<evidence type="ECO:0000313" key="5">
    <source>
        <dbReference type="EMBL" id="RRD49458.1"/>
    </source>
</evidence>
<dbReference type="PANTHER" id="PTHR24220:SF685">
    <property type="entry name" value="ABC TRANSPORTER RELATED"/>
    <property type="match status" value="1"/>
</dbReference>
<dbReference type="GO" id="GO:0098796">
    <property type="term" value="C:membrane protein complex"/>
    <property type="evidence" value="ECO:0007669"/>
    <property type="project" value="UniProtKB-ARBA"/>
</dbReference>
<reference evidence="5 6" key="1">
    <citation type="submission" date="2018-11" db="EMBL/GenBank/DDBJ databases">
        <title>Genomes From Bacteria Associated with the Canine Oral Cavity: a Test Case for Automated Genome-Based Taxonomic Assignment.</title>
        <authorList>
            <person name="Coil D.A."/>
            <person name="Jospin G."/>
            <person name="Darling A.E."/>
            <person name="Wallis C."/>
            <person name="Davis I.J."/>
            <person name="Harris S."/>
            <person name="Eisen J.A."/>
            <person name="Holcombe L.J."/>
            <person name="O'Flynn C."/>
        </authorList>
    </citation>
    <scope>NUCLEOTIDE SEQUENCE [LARGE SCALE GENOMIC DNA]</scope>
    <source>
        <strain evidence="5 6">OH2822_COT-296</strain>
    </source>
</reference>
<dbReference type="InterPro" id="IPR003593">
    <property type="entry name" value="AAA+_ATPase"/>
</dbReference>
<evidence type="ECO:0000256" key="1">
    <source>
        <dbReference type="ARBA" id="ARBA00022448"/>
    </source>
</evidence>
<dbReference type="CDD" id="cd03255">
    <property type="entry name" value="ABC_MJ0796_LolCDE_FtsE"/>
    <property type="match status" value="1"/>
</dbReference>
<dbReference type="Gene3D" id="3.40.50.300">
    <property type="entry name" value="P-loop containing nucleotide triphosphate hydrolases"/>
    <property type="match status" value="1"/>
</dbReference>
<dbReference type="Pfam" id="PF00005">
    <property type="entry name" value="ABC_tran"/>
    <property type="match status" value="1"/>
</dbReference>
<dbReference type="OrthoDB" id="3176024at2"/>
<protein>
    <submittedName>
        <fullName evidence="5">ABC transporter ATP-binding protein</fullName>
    </submittedName>
</protein>
<dbReference type="AlphaFoldDB" id="A0A3P1WU92"/>
<keyword evidence="2" id="KW-0547">Nucleotide-binding</keyword>
<dbReference type="InterPro" id="IPR027417">
    <property type="entry name" value="P-loop_NTPase"/>
</dbReference>
<dbReference type="EMBL" id="RQYT01000016">
    <property type="protein sequence ID" value="RRD49458.1"/>
    <property type="molecule type" value="Genomic_DNA"/>
</dbReference>
<dbReference type="RefSeq" id="WP_125227997.1">
    <property type="nucleotide sequence ID" value="NZ_RQYT01000016.1"/>
</dbReference>
<dbReference type="InterPro" id="IPR017871">
    <property type="entry name" value="ABC_transporter-like_CS"/>
</dbReference>
<evidence type="ECO:0000256" key="2">
    <source>
        <dbReference type="ARBA" id="ARBA00022741"/>
    </source>
</evidence>
<sequence length="250" mass="26307">MTVHPPAAVRAACGTQNLTKVFGADGPRPVVAVDNVNLAIADGSFTAIMGPSGSGKSTLMHCMAGLDRATSGGAFIGESNLSTLSEKQVTRIRRDQVGFVFQSFNLLPTLTAEQNILLPLELAGKKPDRQLFDEIVGSLGIGDRLTHRPSQLSGGQQQRVAIARALVTRPQVIFADEPTGALDSRAGTALLAYLQSCSRDRGQTIIMVTHDPKAAAYADRALVLSDGRIVDDVAAPTAEMMLTSLGRLGA</sequence>
<dbReference type="Proteomes" id="UP000280935">
    <property type="component" value="Unassembled WGS sequence"/>
</dbReference>
<dbReference type="InterPro" id="IPR017911">
    <property type="entry name" value="MacB-like_ATP-bd"/>
</dbReference>
<dbReference type="InterPro" id="IPR003439">
    <property type="entry name" value="ABC_transporter-like_ATP-bd"/>
</dbReference>
<evidence type="ECO:0000256" key="3">
    <source>
        <dbReference type="ARBA" id="ARBA00022840"/>
    </source>
</evidence>